<gene>
    <name evidence="2" type="ORF">BA195_01825</name>
</gene>
<dbReference type="OrthoDB" id="1191237at2"/>
<protein>
    <submittedName>
        <fullName evidence="2">Uncharacterized protein</fullName>
    </submittedName>
</protein>
<dbReference type="STRING" id="447689.BA195_01825"/>
<dbReference type="Proteomes" id="UP000093186">
    <property type="component" value="Unassembled WGS sequence"/>
</dbReference>
<keyword evidence="1" id="KW-0812">Transmembrane</keyword>
<keyword evidence="3" id="KW-1185">Reference proteome</keyword>
<evidence type="ECO:0000313" key="3">
    <source>
        <dbReference type="Proteomes" id="UP000093186"/>
    </source>
</evidence>
<keyword evidence="1" id="KW-0472">Membrane</keyword>
<evidence type="ECO:0000256" key="1">
    <source>
        <dbReference type="SAM" id="Phobius"/>
    </source>
</evidence>
<dbReference type="AlphaFoldDB" id="A0A1B9Y136"/>
<proteinExistence type="predicted"/>
<keyword evidence="1" id="KW-1133">Transmembrane helix</keyword>
<reference evidence="2 3" key="1">
    <citation type="submission" date="2016-06" db="EMBL/GenBank/DDBJ databases">
        <title>Draft Genome Sequence of Tenacibaculum soleae UCD-KL19.</title>
        <authorList>
            <person name="Eisen J.A."/>
            <person name="Coil D.A."/>
            <person name="Lujan K.M."/>
        </authorList>
    </citation>
    <scope>NUCLEOTIDE SEQUENCE [LARGE SCALE GENOMIC DNA]</scope>
    <source>
        <strain evidence="2 3">UCD-KL19</strain>
    </source>
</reference>
<dbReference type="RefSeq" id="WP_068701851.1">
    <property type="nucleotide sequence ID" value="NZ_JAUOSW010000001.1"/>
</dbReference>
<accession>A0A1B9Y136</accession>
<dbReference type="EMBL" id="MAKX01000001">
    <property type="protein sequence ID" value="OCK43466.1"/>
    <property type="molecule type" value="Genomic_DNA"/>
</dbReference>
<organism evidence="2 3">
    <name type="scientific">Tenacibaculum soleae</name>
    <dbReference type="NCBI Taxonomy" id="447689"/>
    <lineage>
        <taxon>Bacteria</taxon>
        <taxon>Pseudomonadati</taxon>
        <taxon>Bacteroidota</taxon>
        <taxon>Flavobacteriia</taxon>
        <taxon>Flavobacteriales</taxon>
        <taxon>Flavobacteriaceae</taxon>
        <taxon>Tenacibaculum</taxon>
    </lineage>
</organism>
<comment type="caution">
    <text evidence="2">The sequence shown here is derived from an EMBL/GenBank/DDBJ whole genome shotgun (WGS) entry which is preliminary data.</text>
</comment>
<name>A0A1B9Y136_9FLAO</name>
<sequence>MQLEFDKQKELLIIKDDVPLHSRLVLILLSVNVVNMSFQLVSISYSKNEILFIFMLLLGVISVVAILFYLFKRSWKTTYKLSKIEGVETKKIYGKERIFLKLHNGKKRSFSILKNENEFNSLKNTLTTIGIKSI</sequence>
<evidence type="ECO:0000313" key="2">
    <source>
        <dbReference type="EMBL" id="OCK43466.1"/>
    </source>
</evidence>
<feature type="transmembrane region" description="Helical" evidence="1">
    <location>
        <begin position="20"/>
        <end position="38"/>
    </location>
</feature>
<feature type="transmembrane region" description="Helical" evidence="1">
    <location>
        <begin position="50"/>
        <end position="71"/>
    </location>
</feature>